<proteinExistence type="predicted"/>
<dbReference type="Gene3D" id="3.10.180.10">
    <property type="entry name" value="2,3-Dihydroxybiphenyl 1,2-Dioxygenase, domain 1"/>
    <property type="match status" value="2"/>
</dbReference>
<protein>
    <submittedName>
        <fullName evidence="2">VOC family protein</fullName>
    </submittedName>
</protein>
<dbReference type="SUPFAM" id="SSF54593">
    <property type="entry name" value="Glyoxalase/Bleomycin resistance protein/Dihydroxybiphenyl dioxygenase"/>
    <property type="match status" value="1"/>
</dbReference>
<dbReference type="InterPro" id="IPR004360">
    <property type="entry name" value="Glyas_Fos-R_dOase_dom"/>
</dbReference>
<gene>
    <name evidence="2" type="ORF">NBH00_07155</name>
</gene>
<dbReference type="RefSeq" id="WP_254572656.1">
    <property type="nucleotide sequence ID" value="NZ_CP098502.1"/>
</dbReference>
<dbReference type="InterPro" id="IPR029068">
    <property type="entry name" value="Glyas_Bleomycin-R_OHBP_Dase"/>
</dbReference>
<feature type="domain" description="VOC" evidence="1">
    <location>
        <begin position="10"/>
        <end position="132"/>
    </location>
</feature>
<dbReference type="Proteomes" id="UP001056035">
    <property type="component" value="Chromosome"/>
</dbReference>
<reference evidence="2 3" key="1">
    <citation type="submission" date="2022-06" db="EMBL/GenBank/DDBJ databases">
        <title>Paraconexibacter antarcticus.</title>
        <authorList>
            <person name="Kim C.S."/>
        </authorList>
    </citation>
    <scope>NUCLEOTIDE SEQUENCE [LARGE SCALE GENOMIC DNA]</scope>
    <source>
        <strain evidence="2 3">02-257</strain>
    </source>
</reference>
<name>A0ABY5DVE2_9ACTN</name>
<evidence type="ECO:0000313" key="2">
    <source>
        <dbReference type="EMBL" id="UTI65978.1"/>
    </source>
</evidence>
<dbReference type="InterPro" id="IPR037523">
    <property type="entry name" value="VOC_core"/>
</dbReference>
<sequence>MTDTTLRLEGLHHITAITADAPANVDFYARLFGLRLVKKTVNFDAPDVYHLYYGDEQGTPGSILTFFEFPGAAVGRAGDGMVHTILWRVPSPASLEFWDARLDAEGVAHAFTADGALRFTDPEGLAHELVVTDVPDRPLVADASDIPAEHALQGFAGVRAYASAPERSAPLLQALGLTLEDASDAATWTAAGVARRATITYEPPLAGRGRPGAGTIHHIAWSVADDGELEAYRGNARAGGAQPTPIIDRQYFHSVYFREPSGVLFELASRDIGFDVDEPAETLGSELKLPPQYEARRAELVVRLTPIVNPRQAEVTA</sequence>
<keyword evidence="3" id="KW-1185">Reference proteome</keyword>
<feature type="domain" description="VOC" evidence="1">
    <location>
        <begin position="154"/>
        <end position="270"/>
    </location>
</feature>
<evidence type="ECO:0000259" key="1">
    <source>
        <dbReference type="PROSITE" id="PS51819"/>
    </source>
</evidence>
<dbReference type="Pfam" id="PF00903">
    <property type="entry name" value="Glyoxalase"/>
    <property type="match status" value="2"/>
</dbReference>
<evidence type="ECO:0000313" key="3">
    <source>
        <dbReference type="Proteomes" id="UP001056035"/>
    </source>
</evidence>
<dbReference type="PANTHER" id="PTHR36110">
    <property type="entry name" value="RING-CLEAVING DIOXYGENASE MHQE-RELATED"/>
    <property type="match status" value="1"/>
</dbReference>
<accession>A0ABY5DVE2</accession>
<dbReference type="PROSITE" id="PS51819">
    <property type="entry name" value="VOC"/>
    <property type="match status" value="2"/>
</dbReference>
<dbReference type="InterPro" id="IPR052537">
    <property type="entry name" value="Extradiol_RC_dioxygenase"/>
</dbReference>
<dbReference type="EMBL" id="CP098502">
    <property type="protein sequence ID" value="UTI65978.1"/>
    <property type="molecule type" value="Genomic_DNA"/>
</dbReference>
<dbReference type="PANTHER" id="PTHR36110:SF4">
    <property type="entry name" value="RING-CLEAVING DIOXYGENASE MHQA-RELATED"/>
    <property type="match status" value="1"/>
</dbReference>
<organism evidence="2 3">
    <name type="scientific">Paraconexibacter antarcticus</name>
    <dbReference type="NCBI Taxonomy" id="2949664"/>
    <lineage>
        <taxon>Bacteria</taxon>
        <taxon>Bacillati</taxon>
        <taxon>Actinomycetota</taxon>
        <taxon>Thermoleophilia</taxon>
        <taxon>Solirubrobacterales</taxon>
        <taxon>Paraconexibacteraceae</taxon>
        <taxon>Paraconexibacter</taxon>
    </lineage>
</organism>